<protein>
    <submittedName>
        <fullName evidence="1">Uncharacterized protein</fullName>
    </submittedName>
</protein>
<organism evidence="1 2">
    <name type="scientific">Willisornis vidua</name>
    <name type="common">Xingu scale-backed antbird</name>
    <dbReference type="NCBI Taxonomy" id="1566151"/>
    <lineage>
        <taxon>Eukaryota</taxon>
        <taxon>Metazoa</taxon>
        <taxon>Chordata</taxon>
        <taxon>Craniata</taxon>
        <taxon>Vertebrata</taxon>
        <taxon>Euteleostomi</taxon>
        <taxon>Archelosauria</taxon>
        <taxon>Archosauria</taxon>
        <taxon>Dinosauria</taxon>
        <taxon>Saurischia</taxon>
        <taxon>Theropoda</taxon>
        <taxon>Coelurosauria</taxon>
        <taxon>Aves</taxon>
        <taxon>Neognathae</taxon>
        <taxon>Neoaves</taxon>
        <taxon>Telluraves</taxon>
        <taxon>Australaves</taxon>
        <taxon>Passeriformes</taxon>
        <taxon>Thamnophilidae</taxon>
        <taxon>Willisornis</taxon>
    </lineage>
</organism>
<gene>
    <name evidence="1" type="ORF">WISP_130323</name>
</gene>
<reference evidence="1" key="1">
    <citation type="submission" date="2019-10" db="EMBL/GenBank/DDBJ databases">
        <authorList>
            <person name="Soares A.E.R."/>
            <person name="Aleixo A."/>
            <person name="Schneider P."/>
            <person name="Miyaki C.Y."/>
            <person name="Schneider M.P."/>
            <person name="Mello C."/>
            <person name="Vasconcelos A.T.R."/>
        </authorList>
    </citation>
    <scope>NUCLEOTIDE SEQUENCE</scope>
    <source>
        <tissue evidence="1">Muscle</tissue>
    </source>
</reference>
<sequence length="87" mass="9450">MAAGGETGSAPRYVNNLNNTLSIKETSKDRTLLFLYLSPHLPTTPVIEVPKLDRLKTFDNPGLLVSKQQPPSSSLCSAMDLQVTYTG</sequence>
<keyword evidence="2" id="KW-1185">Reference proteome</keyword>
<dbReference type="Proteomes" id="UP001145742">
    <property type="component" value="Unassembled WGS sequence"/>
</dbReference>
<evidence type="ECO:0000313" key="1">
    <source>
        <dbReference type="EMBL" id="KAJ7406880.1"/>
    </source>
</evidence>
<comment type="caution">
    <text evidence="1">The sequence shown here is derived from an EMBL/GenBank/DDBJ whole genome shotgun (WGS) entry which is preliminary data.</text>
</comment>
<proteinExistence type="predicted"/>
<accession>A0ABQ9CPT0</accession>
<dbReference type="EMBL" id="WHWB01034626">
    <property type="protein sequence ID" value="KAJ7406880.1"/>
    <property type="molecule type" value="Genomic_DNA"/>
</dbReference>
<evidence type="ECO:0000313" key="2">
    <source>
        <dbReference type="Proteomes" id="UP001145742"/>
    </source>
</evidence>
<name>A0ABQ9CPT0_9PASS</name>